<organism evidence="3 4">
    <name type="scientific">Niveispirillum cyanobacteriorum</name>
    <dbReference type="NCBI Taxonomy" id="1612173"/>
    <lineage>
        <taxon>Bacteria</taxon>
        <taxon>Pseudomonadati</taxon>
        <taxon>Pseudomonadota</taxon>
        <taxon>Alphaproteobacteria</taxon>
        <taxon>Rhodospirillales</taxon>
        <taxon>Azospirillaceae</taxon>
        <taxon>Niveispirillum</taxon>
    </lineage>
</organism>
<dbReference type="GO" id="GO:0008080">
    <property type="term" value="F:N-acetyltransferase activity"/>
    <property type="evidence" value="ECO:0007669"/>
    <property type="project" value="TreeGrafter"/>
</dbReference>
<dbReference type="EMBL" id="CP025611">
    <property type="protein sequence ID" value="AUN31147.1"/>
    <property type="molecule type" value="Genomic_DNA"/>
</dbReference>
<dbReference type="Pfam" id="PF00583">
    <property type="entry name" value="Acetyltransf_1"/>
    <property type="match status" value="1"/>
</dbReference>
<dbReference type="InterPro" id="IPR016181">
    <property type="entry name" value="Acyl_CoA_acyltransferase"/>
</dbReference>
<proteinExistence type="predicted"/>
<reference evidence="3 4" key="1">
    <citation type="submission" date="2017-12" db="EMBL/GenBank/DDBJ databases">
        <title>Genomes of bacteria within cyanobacterial aggregates.</title>
        <authorList>
            <person name="Cai H."/>
        </authorList>
    </citation>
    <scope>NUCLEOTIDE SEQUENCE [LARGE SCALE GENOMIC DNA]</scope>
    <source>
        <strain evidence="3 4">TH16</strain>
    </source>
</reference>
<dbReference type="KEGG" id="ncb:C0V82_13540"/>
<dbReference type="SUPFAM" id="SSF55729">
    <property type="entry name" value="Acyl-CoA N-acyltransferases (Nat)"/>
    <property type="match status" value="1"/>
</dbReference>
<dbReference type="InterPro" id="IPR051016">
    <property type="entry name" value="Diverse_Substrate_AcTransf"/>
</dbReference>
<dbReference type="Proteomes" id="UP000234752">
    <property type="component" value="Chromosome eg_1"/>
</dbReference>
<dbReference type="InterPro" id="IPR000182">
    <property type="entry name" value="GNAT_dom"/>
</dbReference>
<evidence type="ECO:0000313" key="3">
    <source>
        <dbReference type="EMBL" id="AUN31147.1"/>
    </source>
</evidence>
<dbReference type="CDD" id="cd04301">
    <property type="entry name" value="NAT_SF"/>
    <property type="match status" value="1"/>
</dbReference>
<name>A0A2K9NDI2_9PROT</name>
<gene>
    <name evidence="3" type="ORF">C0V82_13540</name>
</gene>
<evidence type="ECO:0000313" key="4">
    <source>
        <dbReference type="Proteomes" id="UP000234752"/>
    </source>
</evidence>
<keyword evidence="2" id="KW-0012">Acyltransferase</keyword>
<dbReference type="OrthoDB" id="9805924at2"/>
<keyword evidence="4" id="KW-1185">Reference proteome</keyword>
<accession>A0A2K9NDI2</accession>
<dbReference type="PROSITE" id="PS51186">
    <property type="entry name" value="GNAT"/>
    <property type="match status" value="1"/>
</dbReference>
<evidence type="ECO:0000256" key="1">
    <source>
        <dbReference type="ARBA" id="ARBA00022679"/>
    </source>
</evidence>
<dbReference type="AlphaFoldDB" id="A0A2K9NDI2"/>
<dbReference type="PANTHER" id="PTHR10545">
    <property type="entry name" value="DIAMINE N-ACETYLTRANSFERASE"/>
    <property type="match status" value="1"/>
</dbReference>
<evidence type="ECO:0000256" key="2">
    <source>
        <dbReference type="ARBA" id="ARBA00023315"/>
    </source>
</evidence>
<protein>
    <submittedName>
        <fullName evidence="3">N-acetyltransferase</fullName>
    </submittedName>
</protein>
<sequence length="152" mass="16891">MGGGVTVRAIQADDRAQWRGLWDAYCTFYRADVPAEVTNALWARILDPSSAVNGLVAVDDESGRLLGLCHYVLHPHTWSAKLVCYLEDLFTAEAARGKGVGRALITRLTAMGREAGWGRVYWNTEEDNARARHLYDKVTGGADGYVRYMIKL</sequence>
<dbReference type="Gene3D" id="3.40.630.30">
    <property type="match status" value="1"/>
</dbReference>
<dbReference type="PANTHER" id="PTHR10545:SF42">
    <property type="entry name" value="ACETYLTRANSFERASE"/>
    <property type="match status" value="1"/>
</dbReference>
<keyword evidence="1 3" id="KW-0808">Transferase</keyword>